<keyword evidence="2" id="KW-1185">Reference proteome</keyword>
<reference evidence="1" key="1">
    <citation type="submission" date="2024-09" db="EMBL/GenBank/DDBJ databases">
        <title>Black Yeasts Isolated from many extreme environments.</title>
        <authorList>
            <person name="Coleine C."/>
            <person name="Stajich J.E."/>
            <person name="Selbmann L."/>
        </authorList>
    </citation>
    <scope>NUCLEOTIDE SEQUENCE</scope>
    <source>
        <strain evidence="1">CCFEE 5737</strain>
    </source>
</reference>
<comment type="caution">
    <text evidence="1">The sequence shown here is derived from an EMBL/GenBank/DDBJ whole genome shotgun (WGS) entry which is preliminary data.</text>
</comment>
<organism evidence="1 2">
    <name type="scientific">Coniosporium uncinatum</name>
    <dbReference type="NCBI Taxonomy" id="93489"/>
    <lineage>
        <taxon>Eukaryota</taxon>
        <taxon>Fungi</taxon>
        <taxon>Dikarya</taxon>
        <taxon>Ascomycota</taxon>
        <taxon>Pezizomycotina</taxon>
        <taxon>Dothideomycetes</taxon>
        <taxon>Dothideomycetes incertae sedis</taxon>
        <taxon>Coniosporium</taxon>
    </lineage>
</organism>
<dbReference type="Proteomes" id="UP001186974">
    <property type="component" value="Unassembled WGS sequence"/>
</dbReference>
<proteinExistence type="predicted"/>
<evidence type="ECO:0000313" key="1">
    <source>
        <dbReference type="EMBL" id="KAK3078853.1"/>
    </source>
</evidence>
<protein>
    <submittedName>
        <fullName evidence="1">Uncharacterized protein</fullName>
    </submittedName>
</protein>
<accession>A0ACC3DQQ3</accession>
<name>A0ACC3DQQ3_9PEZI</name>
<gene>
    <name evidence="1" type="ORF">LTS18_006464</name>
</gene>
<evidence type="ECO:0000313" key="2">
    <source>
        <dbReference type="Proteomes" id="UP001186974"/>
    </source>
</evidence>
<sequence length="284" mass="28141">IMNMSTFVPTLLTNETYTNVTGGQVVNAVALNGSVQFFSGLQANVTVVQPDLNFTGGVIHVIDSLLTLPQNVTATAIAANLTSLAGALTQAELLQAVNDLSDVTIFAPNNAAFQSIGSALPNLTAEDISSILTYHVVNGTVGYSSTLMDSMTLPTLNGGNVTINIQNGSVFVNGAQVVVPDVLVANGVIHVIDNVLNPNNTSAAPEETASSGSAAFPGASSASEPPFTSGLPEASTTIGSGAPAATGAEGSGAAPSSSPAAAPMITGAVGAAALFGAGAVIMNI</sequence>
<dbReference type="EMBL" id="JAWDJW010001567">
    <property type="protein sequence ID" value="KAK3078853.1"/>
    <property type="molecule type" value="Genomic_DNA"/>
</dbReference>
<feature type="non-terminal residue" evidence="1">
    <location>
        <position position="1"/>
    </location>
</feature>